<dbReference type="SUPFAM" id="SSF46785">
    <property type="entry name" value="Winged helix' DNA-binding domain"/>
    <property type="match status" value="1"/>
</dbReference>
<evidence type="ECO:0000256" key="3">
    <source>
        <dbReference type="ARBA" id="ARBA00020887"/>
    </source>
</evidence>
<evidence type="ECO:0000259" key="19">
    <source>
        <dbReference type="PROSITE" id="PS50901"/>
    </source>
</evidence>
<dbReference type="GO" id="GO:0005886">
    <property type="term" value="C:plasma membrane"/>
    <property type="evidence" value="ECO:0007669"/>
    <property type="project" value="UniProtKB-SubCell"/>
</dbReference>
<feature type="domain" description="FtsK" evidence="19">
    <location>
        <begin position="635"/>
        <end position="854"/>
    </location>
</feature>
<dbReference type="SUPFAM" id="SSF52540">
    <property type="entry name" value="P-loop containing nucleoside triphosphate hydrolases"/>
    <property type="match status" value="1"/>
</dbReference>
<evidence type="ECO:0000256" key="6">
    <source>
        <dbReference type="ARBA" id="ARBA00022692"/>
    </source>
</evidence>
<feature type="region of interest" description="Disordered" evidence="17">
    <location>
        <begin position="365"/>
        <end position="401"/>
    </location>
</feature>
<keyword evidence="9 16" id="KW-0067">ATP-binding</keyword>
<evidence type="ECO:0000256" key="12">
    <source>
        <dbReference type="ARBA" id="ARBA00023136"/>
    </source>
</evidence>
<keyword evidence="11" id="KW-0238">DNA-binding</keyword>
<dbReference type="GO" id="GO:0007059">
    <property type="term" value="P:chromosome segregation"/>
    <property type="evidence" value="ECO:0007669"/>
    <property type="project" value="UniProtKB-KW"/>
</dbReference>
<feature type="binding site" evidence="16">
    <location>
        <begin position="652"/>
        <end position="659"/>
    </location>
    <ligand>
        <name>ATP</name>
        <dbReference type="ChEBI" id="CHEBI:30616"/>
    </ligand>
</feature>
<dbReference type="EMBL" id="JATM01000003">
    <property type="protein sequence ID" value="OOL18202.1"/>
    <property type="molecule type" value="Genomic_DNA"/>
</dbReference>
<dbReference type="InterPro" id="IPR002543">
    <property type="entry name" value="FtsK_dom"/>
</dbReference>
<evidence type="ECO:0000256" key="14">
    <source>
        <dbReference type="ARBA" id="ARBA00024784"/>
    </source>
</evidence>
<dbReference type="Proteomes" id="UP000200980">
    <property type="component" value="Unassembled WGS sequence"/>
</dbReference>
<evidence type="ECO:0000256" key="7">
    <source>
        <dbReference type="ARBA" id="ARBA00022741"/>
    </source>
</evidence>
<evidence type="ECO:0000256" key="11">
    <source>
        <dbReference type="ARBA" id="ARBA00023125"/>
    </source>
</evidence>
<dbReference type="Pfam" id="PF13491">
    <property type="entry name" value="FtsK_4TM"/>
    <property type="match status" value="1"/>
</dbReference>
<evidence type="ECO:0000256" key="5">
    <source>
        <dbReference type="ARBA" id="ARBA00022618"/>
    </source>
</evidence>
<evidence type="ECO:0000313" key="21">
    <source>
        <dbReference type="Proteomes" id="UP000200980"/>
    </source>
</evidence>
<reference evidence="20 21" key="1">
    <citation type="journal article" date="2016" name="PLoS ONE">
        <title>Whole-Genome Sequence Analysis of Bombella intestini LMG 28161T, a Novel Acetic Acid Bacterium Isolated from the Crop of a Red-Tailed Bumble Bee, Bombus lapidarius.</title>
        <authorList>
            <person name="Li L."/>
            <person name="Illeghems K."/>
            <person name="Van Kerrebroeck S."/>
            <person name="Borremans W."/>
            <person name="Cleenwerck I."/>
            <person name="Smagghe G."/>
            <person name="De Vuyst L."/>
            <person name="Vandamme P."/>
        </authorList>
    </citation>
    <scope>NUCLEOTIDE SEQUENCE [LARGE SCALE GENOMIC DNA]</scope>
    <source>
        <strain evidence="20 21">R-52487</strain>
    </source>
</reference>
<comment type="subunit">
    <text evidence="15">Homohexamer. Forms a ring that surrounds DNA.</text>
</comment>
<proteinExistence type="inferred from homology"/>
<gene>
    <name evidence="20" type="ORF">AL01_05125</name>
</gene>
<evidence type="ECO:0000256" key="4">
    <source>
        <dbReference type="ARBA" id="ARBA00022475"/>
    </source>
</evidence>
<keyword evidence="13" id="KW-0131">Cell cycle</keyword>
<feature type="transmembrane region" description="Helical" evidence="18">
    <location>
        <begin position="60"/>
        <end position="79"/>
    </location>
</feature>
<dbReference type="InterPro" id="IPR027417">
    <property type="entry name" value="P-loop_NTPase"/>
</dbReference>
<keyword evidence="10 18" id="KW-1133">Transmembrane helix</keyword>
<dbReference type="Gene3D" id="3.30.980.40">
    <property type="match status" value="1"/>
</dbReference>
<dbReference type="RefSeq" id="WP_241502708.1">
    <property type="nucleotide sequence ID" value="NZ_JATM01000003.1"/>
</dbReference>
<dbReference type="InterPro" id="IPR018541">
    <property type="entry name" value="Ftsk_gamma"/>
</dbReference>
<dbReference type="InterPro" id="IPR025199">
    <property type="entry name" value="FtsK_4TM"/>
</dbReference>
<dbReference type="Pfam" id="PF01580">
    <property type="entry name" value="FtsK_SpoIIIE"/>
    <property type="match status" value="1"/>
</dbReference>
<comment type="similarity">
    <text evidence="2">Belongs to the FtsK/SpoIIIE/SftA family.</text>
</comment>
<protein>
    <recommendedName>
        <fullName evidence="3">DNA translocase FtsK</fullName>
    </recommendedName>
</protein>
<comment type="caution">
    <text evidence="20">The sequence shown here is derived from an EMBL/GenBank/DDBJ whole genome shotgun (WGS) entry which is preliminary data.</text>
</comment>
<keyword evidence="6 18" id="KW-0812">Transmembrane</keyword>
<dbReference type="Pfam" id="PF09397">
    <property type="entry name" value="FtsK_gamma"/>
    <property type="match status" value="1"/>
</dbReference>
<feature type="region of interest" description="Disordered" evidence="17">
    <location>
        <begin position="255"/>
        <end position="351"/>
    </location>
</feature>
<evidence type="ECO:0000256" key="8">
    <source>
        <dbReference type="ARBA" id="ARBA00022829"/>
    </source>
</evidence>
<comment type="subcellular location">
    <subcellularLocation>
        <location evidence="1">Cell membrane</location>
        <topology evidence="1">Multi-pass membrane protein</topology>
    </subcellularLocation>
</comment>
<dbReference type="GO" id="GO:0005524">
    <property type="term" value="F:ATP binding"/>
    <property type="evidence" value="ECO:0007669"/>
    <property type="project" value="UniProtKB-UniRule"/>
</dbReference>
<feature type="region of interest" description="Disordered" evidence="17">
    <location>
        <begin position="907"/>
        <end position="937"/>
    </location>
</feature>
<feature type="compositionally biased region" description="Polar residues" evidence="17">
    <location>
        <begin position="292"/>
        <end position="313"/>
    </location>
</feature>
<comment type="function">
    <text evidence="14">Essential cell division protein that coordinates cell division and chromosome segregation. The N-terminus is involved in assembly of the cell-division machinery. The C-terminus functions as a DNA motor that moves dsDNA in an ATP-dependent manner towards the dif recombination site, which is located within the replication terminus region. Translocation stops specifically at Xer-dif sites, where FtsK interacts with the Xer recombinase, allowing activation of chromosome unlinking by recombination. FtsK orienting polar sequences (KOPS) guide the direction of DNA translocation. FtsK can remove proteins from DNA as it translocates, but translocation stops specifically at XerCD-dif site, thereby preventing removal of XerC and XerD from dif.</text>
</comment>
<dbReference type="InterPro" id="IPR036390">
    <property type="entry name" value="WH_DNA-bd_sf"/>
</dbReference>
<dbReference type="STRING" id="1539051.AL01_05125"/>
<dbReference type="Pfam" id="PF17854">
    <property type="entry name" value="FtsK_alpha"/>
    <property type="match status" value="1"/>
</dbReference>
<feature type="transmembrane region" description="Helical" evidence="18">
    <location>
        <begin position="108"/>
        <end position="129"/>
    </location>
</feature>
<dbReference type="SMART" id="SM00843">
    <property type="entry name" value="Ftsk_gamma"/>
    <property type="match status" value="1"/>
</dbReference>
<feature type="transmembrane region" description="Helical" evidence="18">
    <location>
        <begin position="141"/>
        <end position="163"/>
    </location>
</feature>
<keyword evidence="7 16" id="KW-0547">Nucleotide-binding</keyword>
<dbReference type="PANTHER" id="PTHR22683">
    <property type="entry name" value="SPORULATION PROTEIN RELATED"/>
    <property type="match status" value="1"/>
</dbReference>
<keyword evidence="12 18" id="KW-0472">Membrane</keyword>
<dbReference type="GO" id="GO:0003677">
    <property type="term" value="F:DNA binding"/>
    <property type="evidence" value="ECO:0007669"/>
    <property type="project" value="UniProtKB-KW"/>
</dbReference>
<evidence type="ECO:0000256" key="1">
    <source>
        <dbReference type="ARBA" id="ARBA00004651"/>
    </source>
</evidence>
<dbReference type="AlphaFoldDB" id="A0A1S8GP66"/>
<evidence type="ECO:0000256" key="13">
    <source>
        <dbReference type="ARBA" id="ARBA00023306"/>
    </source>
</evidence>
<dbReference type="CDD" id="cd01127">
    <property type="entry name" value="TrwB_TraG_TraD_VirD4"/>
    <property type="match status" value="1"/>
</dbReference>
<evidence type="ECO:0000256" key="16">
    <source>
        <dbReference type="PROSITE-ProRule" id="PRU00289"/>
    </source>
</evidence>
<evidence type="ECO:0000256" key="9">
    <source>
        <dbReference type="ARBA" id="ARBA00022840"/>
    </source>
</evidence>
<accession>A0A1S8GP66</accession>
<dbReference type="GO" id="GO:0051301">
    <property type="term" value="P:cell division"/>
    <property type="evidence" value="ECO:0007669"/>
    <property type="project" value="UniProtKB-KW"/>
</dbReference>
<evidence type="ECO:0000313" key="20">
    <source>
        <dbReference type="EMBL" id="OOL18202.1"/>
    </source>
</evidence>
<dbReference type="InterPro" id="IPR041027">
    <property type="entry name" value="FtsK_alpha"/>
</dbReference>
<dbReference type="InterPro" id="IPR050206">
    <property type="entry name" value="FtsK/SpoIIIE/SftA"/>
</dbReference>
<evidence type="ECO:0000256" key="18">
    <source>
        <dbReference type="SAM" id="Phobius"/>
    </source>
</evidence>
<dbReference type="PANTHER" id="PTHR22683:SF41">
    <property type="entry name" value="DNA TRANSLOCASE FTSK"/>
    <property type="match status" value="1"/>
</dbReference>
<keyword evidence="21" id="KW-1185">Reference proteome</keyword>
<dbReference type="PROSITE" id="PS50901">
    <property type="entry name" value="FTSK"/>
    <property type="match status" value="1"/>
</dbReference>
<keyword evidence="5 20" id="KW-0132">Cell division</keyword>
<name>A0A1S8GP66_9PROT</name>
<dbReference type="InterPro" id="IPR036388">
    <property type="entry name" value="WH-like_DNA-bd_sf"/>
</dbReference>
<feature type="region of interest" description="Disordered" evidence="17">
    <location>
        <begin position="442"/>
        <end position="506"/>
    </location>
</feature>
<evidence type="ECO:0000256" key="17">
    <source>
        <dbReference type="SAM" id="MobiDB-lite"/>
    </source>
</evidence>
<evidence type="ECO:0000256" key="2">
    <source>
        <dbReference type="ARBA" id="ARBA00006474"/>
    </source>
</evidence>
<dbReference type="Gene3D" id="1.10.10.10">
    <property type="entry name" value="Winged helix-like DNA-binding domain superfamily/Winged helix DNA-binding domain"/>
    <property type="match status" value="1"/>
</dbReference>
<organism evidence="20 21">
    <name type="scientific">Bombella intestini</name>
    <dbReference type="NCBI Taxonomy" id="1539051"/>
    <lineage>
        <taxon>Bacteria</taxon>
        <taxon>Pseudomonadati</taxon>
        <taxon>Pseudomonadota</taxon>
        <taxon>Alphaproteobacteria</taxon>
        <taxon>Acetobacterales</taxon>
        <taxon>Acetobacteraceae</taxon>
        <taxon>Bombella</taxon>
    </lineage>
</organism>
<evidence type="ECO:0000256" key="15">
    <source>
        <dbReference type="ARBA" id="ARBA00025923"/>
    </source>
</evidence>
<feature type="compositionally biased region" description="Low complexity" evidence="17">
    <location>
        <begin position="316"/>
        <end position="326"/>
    </location>
</feature>
<dbReference type="Gene3D" id="3.40.50.300">
    <property type="entry name" value="P-loop containing nucleotide triphosphate hydrolases"/>
    <property type="match status" value="1"/>
</dbReference>
<sequence length="1013" mass="108927">MLSRFRLPAKLRSILPATRRSPSGAVDPFLGHDMAEGEGDIPTWHDSPISRILSARMMEILAIILLIMALAIAASLFSFNPHDPSFNTATGTEPTNLLGRFGATIADGLMQLLGLAGIIPVLVLLAWTWQLLRHHHLSLPLLRLVAATLFCPAAAMTIGLLQLTVPGLGVAWPTNSGLGGESGVFFAQKLLNLVSGETGSMGGMFSIALSLFFLAVLCPMSMGLRGQEWRSVGRGLSALIRLPLRALLRSRGAPPEMERQVAYPSGAGGPIRHGRPAMGSGPLPSGFIMRNLSRQADQPASPATGSTPWSPMQQGAAPWQKPSSAQPQPPARPEPAPLQEETSHVTPPEEEADNPYARMLAHIRHDPGRTSTAQRRHAEENYEELSSVPLSVPPQEVSGPAQQPGFLKRFIAATSPSAAPMPEASGTISEAVPGSIPPVTPVASAAPVTTEHSTGMGGIVSPHEATTHTGGVPIPPRPVPPPPGIAQGPLPGMATPSTWLPPSISLLNPLPDQSETGPSEEALQANAQMLEKVLDDYGVQGTITDYRAGPVVTLYELEPAPGVRSSRVIGLADDIARTLAVLSVRIATVPGRNVIGIEVPNKTRETVYFPELLLSPAWKENRSKLPLALGKDIAGEPIMADLARMPHLLVAGTTGSGKSVGINAMILSLLYRLSPEDCRLIMIDPKILELSIYDGIPHLMTPVVTEPPKAVSALKWAVQEMDRRYRLMADHGVRNISSYNDRIRHLKTSGETPTRRIQTGYDPETGRPVFDEHRLPLEHLPYIVIVIDEMADLMMVAGKEIEASVLRLAQKARAAGVHVIMATQRPSVDVITGTIKANFPTRISFQVTNKYDSRTILGEQGAEQLLGRGDMLFMQGGARITRVHGPFISDEEVEAVVNDLRSKGAPVYNTEVLADEPEEETSSSSKSSGKGADEDQDSALYEQATELVIRAQRASTSFVQRHLRIGYNRAANIIDQMEREGIISAANHVGKRDVLATKASLGLDRNDHDDDED</sequence>
<keyword evidence="4" id="KW-1003">Cell membrane</keyword>
<feature type="compositionally biased region" description="Pro residues" evidence="17">
    <location>
        <begin position="327"/>
        <end position="336"/>
    </location>
</feature>
<evidence type="ECO:0000256" key="10">
    <source>
        <dbReference type="ARBA" id="ARBA00022989"/>
    </source>
</evidence>
<feature type="compositionally biased region" description="Pro residues" evidence="17">
    <location>
        <begin position="473"/>
        <end position="484"/>
    </location>
</feature>
<keyword evidence="8" id="KW-0159">Chromosome partition</keyword>